<dbReference type="GO" id="GO:0005506">
    <property type="term" value="F:iron ion binding"/>
    <property type="evidence" value="ECO:0007669"/>
    <property type="project" value="InterPro"/>
</dbReference>
<dbReference type="GO" id="GO:0020037">
    <property type="term" value="F:heme binding"/>
    <property type="evidence" value="ECO:0007669"/>
    <property type="project" value="InterPro"/>
</dbReference>
<keyword evidence="4 7" id="KW-0560">Oxidoreductase</keyword>
<dbReference type="EMBL" id="CP022685">
    <property type="protein sequence ID" value="ATL31095.1"/>
    <property type="molecule type" value="Genomic_DNA"/>
</dbReference>
<evidence type="ECO:0000256" key="5">
    <source>
        <dbReference type="ARBA" id="ARBA00023004"/>
    </source>
</evidence>
<accession>A0A291QI25</accession>
<evidence type="ECO:0000313" key="9">
    <source>
        <dbReference type="Proteomes" id="UP000221011"/>
    </source>
</evidence>
<gene>
    <name evidence="8" type="ORF">KY5_6077</name>
</gene>
<dbReference type="Gene3D" id="1.10.630.10">
    <property type="entry name" value="Cytochrome P450"/>
    <property type="match status" value="1"/>
</dbReference>
<protein>
    <submittedName>
        <fullName evidence="8">Putative cytochrome P450 hydroxylase</fullName>
    </submittedName>
</protein>
<dbReference type="GO" id="GO:0016705">
    <property type="term" value="F:oxidoreductase activity, acting on paired donors, with incorporation or reduction of molecular oxygen"/>
    <property type="evidence" value="ECO:0007669"/>
    <property type="project" value="InterPro"/>
</dbReference>
<dbReference type="FunFam" id="1.10.630.10:FF:000018">
    <property type="entry name" value="Cytochrome P450 monooxygenase"/>
    <property type="match status" value="1"/>
</dbReference>
<evidence type="ECO:0000256" key="7">
    <source>
        <dbReference type="RuleBase" id="RU000461"/>
    </source>
</evidence>
<keyword evidence="3 7" id="KW-0479">Metal-binding</keyword>
<keyword evidence="2 7" id="KW-0349">Heme</keyword>
<dbReference type="SUPFAM" id="SSF48264">
    <property type="entry name" value="Cytochrome P450"/>
    <property type="match status" value="1"/>
</dbReference>
<dbReference type="InterPro" id="IPR036396">
    <property type="entry name" value="Cyt_P450_sf"/>
</dbReference>
<dbReference type="KEGG" id="sfk:KY5_6077"/>
<evidence type="ECO:0000313" key="8">
    <source>
        <dbReference type="EMBL" id="ATL31095.1"/>
    </source>
</evidence>
<dbReference type="CDD" id="cd11029">
    <property type="entry name" value="CYP107-like"/>
    <property type="match status" value="1"/>
</dbReference>
<evidence type="ECO:0000256" key="2">
    <source>
        <dbReference type="ARBA" id="ARBA00022617"/>
    </source>
</evidence>
<dbReference type="Proteomes" id="UP000221011">
    <property type="component" value="Chromosome"/>
</dbReference>
<keyword evidence="9" id="KW-1185">Reference proteome</keyword>
<evidence type="ECO:0000256" key="4">
    <source>
        <dbReference type="ARBA" id="ARBA00023002"/>
    </source>
</evidence>
<keyword evidence="5 7" id="KW-0408">Iron</keyword>
<name>A0A291QI25_9ACTN</name>
<proteinExistence type="inferred from homology"/>
<dbReference type="RefSeq" id="WP_098245287.1">
    <property type="nucleotide sequence ID" value="NZ_CP022685.1"/>
</dbReference>
<dbReference type="PROSITE" id="PS00086">
    <property type="entry name" value="CYTOCHROME_P450"/>
    <property type="match status" value="1"/>
</dbReference>
<reference evidence="8 9" key="1">
    <citation type="submission" date="2017-08" db="EMBL/GenBank/DDBJ databases">
        <title>Complete Genome Sequence of Streptomyces formicae KY5, the formicamycin producer.</title>
        <authorList>
            <person name="Holmes N.A."/>
            <person name="Devine R."/>
            <person name="Qin Z."/>
            <person name="Seipke R.F."/>
            <person name="Wilkinson B."/>
            <person name="Hutchings M.I."/>
        </authorList>
    </citation>
    <scope>NUCLEOTIDE SEQUENCE [LARGE SCALE GENOMIC DNA]</scope>
    <source>
        <strain evidence="8 9">KY5</strain>
    </source>
</reference>
<dbReference type="PANTHER" id="PTHR46696">
    <property type="entry name" value="P450, PUTATIVE (EUROFUNG)-RELATED"/>
    <property type="match status" value="1"/>
</dbReference>
<dbReference type="Pfam" id="PF00067">
    <property type="entry name" value="p450"/>
    <property type="match status" value="1"/>
</dbReference>
<dbReference type="InterPro" id="IPR017972">
    <property type="entry name" value="Cyt_P450_CS"/>
</dbReference>
<dbReference type="InterPro" id="IPR001128">
    <property type="entry name" value="Cyt_P450"/>
</dbReference>
<dbReference type="GO" id="GO:0004497">
    <property type="term" value="F:monooxygenase activity"/>
    <property type="evidence" value="ECO:0007669"/>
    <property type="project" value="UniProtKB-KW"/>
</dbReference>
<organism evidence="8 9">
    <name type="scientific">Streptomyces formicae</name>
    <dbReference type="NCBI Taxonomy" id="1616117"/>
    <lineage>
        <taxon>Bacteria</taxon>
        <taxon>Bacillati</taxon>
        <taxon>Actinomycetota</taxon>
        <taxon>Actinomycetes</taxon>
        <taxon>Kitasatosporales</taxon>
        <taxon>Streptomycetaceae</taxon>
        <taxon>Streptomyces</taxon>
    </lineage>
</organism>
<dbReference type="AlphaFoldDB" id="A0A291QI25"/>
<sequence length="411" mass="44297">MVEAVCPYALDVSGSDLPGEAARLRTAEPAVRVELPGGVIAWAVVRHEYVRRLLTDPRVSKDARLHWPAFIDGRITQEWPLYPWVANENMLFSYGEDHARLRRLVAGAFTARRAEALRPRVEEIVADLLDGLAALPPGQPVDVRSTFAKQVPMRVICELFGVPEETKGPLCTLMDTLFSTSVPAAEMHTAQLAIHGLLAELVAAKRAAPGDDLTSALISARDHGDGLTEQELLGSLNLLIAAGVETTNTLITNAVGALLTDRRQLAHVREGRADWGDVIAETMGTRGPGGYSPMRFAVEDIELDGILIERGDPIIVSFTGAVLDPAEHGEDAAVFDVLTADRRDNIGFGHGAHFCMGAPLARIEAAVALAGFFARFPHVDLAVPVAELAPLPSFIVNGYRELPVLLRPATD</sequence>
<evidence type="ECO:0000256" key="3">
    <source>
        <dbReference type="ARBA" id="ARBA00022723"/>
    </source>
</evidence>
<dbReference type="InterPro" id="IPR002397">
    <property type="entry name" value="Cyt_P450_B"/>
</dbReference>
<comment type="similarity">
    <text evidence="1 7">Belongs to the cytochrome P450 family.</text>
</comment>
<evidence type="ECO:0000256" key="1">
    <source>
        <dbReference type="ARBA" id="ARBA00010617"/>
    </source>
</evidence>
<dbReference type="PRINTS" id="PR00359">
    <property type="entry name" value="BP450"/>
</dbReference>
<evidence type="ECO:0000256" key="6">
    <source>
        <dbReference type="ARBA" id="ARBA00023033"/>
    </source>
</evidence>
<keyword evidence="6 7" id="KW-0503">Monooxygenase</keyword>
<dbReference type="PANTHER" id="PTHR46696:SF1">
    <property type="entry name" value="CYTOCHROME P450 YJIB-RELATED"/>
    <property type="match status" value="1"/>
</dbReference>